<feature type="chain" id="PRO_5041635444" description="Laminin subunit gamma-1" evidence="10">
    <location>
        <begin position="30"/>
        <end position="1575"/>
    </location>
</feature>
<feature type="coiled-coil region" evidence="9">
    <location>
        <begin position="1185"/>
        <end position="1212"/>
    </location>
</feature>
<evidence type="ECO:0000313" key="13">
    <source>
        <dbReference type="Proteomes" id="UP000050795"/>
    </source>
</evidence>
<evidence type="ECO:0000313" key="14">
    <source>
        <dbReference type="WBParaSite" id="TREG1_23500.1"/>
    </source>
</evidence>
<feature type="disulfide bond" evidence="8">
    <location>
        <begin position="478"/>
        <end position="487"/>
    </location>
</feature>
<evidence type="ECO:0000256" key="7">
    <source>
        <dbReference type="ARBA" id="ARBA00023292"/>
    </source>
</evidence>
<dbReference type="FunFam" id="2.10.25.10:FF:000188">
    <property type="entry name" value="Laminin subunit gamma 2"/>
    <property type="match status" value="2"/>
</dbReference>
<protein>
    <recommendedName>
        <fullName evidence="15">Laminin subunit gamma-1</fullName>
    </recommendedName>
</protein>
<keyword evidence="4" id="KW-0677">Repeat</keyword>
<dbReference type="SUPFAM" id="SSF57196">
    <property type="entry name" value="EGF/Laminin"/>
    <property type="match status" value="10"/>
</dbReference>
<feature type="disulfide bond" evidence="8">
    <location>
        <begin position="428"/>
        <end position="437"/>
    </location>
</feature>
<dbReference type="SMART" id="SM00136">
    <property type="entry name" value="LamNT"/>
    <property type="match status" value="1"/>
</dbReference>
<dbReference type="CDD" id="cd00055">
    <property type="entry name" value="EGF_Lam"/>
    <property type="match status" value="10"/>
</dbReference>
<dbReference type="FunFam" id="2.10.25.10:FF:000728">
    <property type="entry name" value="Laminin subunit gamma 1"/>
    <property type="match status" value="1"/>
</dbReference>
<dbReference type="InterPro" id="IPR000742">
    <property type="entry name" value="EGF"/>
</dbReference>
<dbReference type="Proteomes" id="UP000050795">
    <property type="component" value="Unassembled WGS sequence"/>
</dbReference>
<feature type="domain" description="Laminin EGF-like" evidence="11">
    <location>
        <begin position="869"/>
        <end position="917"/>
    </location>
</feature>
<dbReference type="SUPFAM" id="SSF58104">
    <property type="entry name" value="Methyl-accepting chemotaxis protein (MCP) signaling domain"/>
    <property type="match status" value="1"/>
</dbReference>
<dbReference type="Gene3D" id="2.10.25.10">
    <property type="entry name" value="Laminin"/>
    <property type="match status" value="9"/>
</dbReference>
<evidence type="ECO:0000256" key="3">
    <source>
        <dbReference type="ARBA" id="ARBA00022729"/>
    </source>
</evidence>
<keyword evidence="5 8" id="KW-1015">Disulfide bond</keyword>
<dbReference type="GO" id="GO:0005576">
    <property type="term" value="C:extracellular region"/>
    <property type="evidence" value="ECO:0007669"/>
    <property type="project" value="UniProtKB-SubCell"/>
</dbReference>
<evidence type="ECO:0000256" key="5">
    <source>
        <dbReference type="ARBA" id="ARBA00023157"/>
    </source>
</evidence>
<keyword evidence="7 8" id="KW-0424">Laminin EGF-like domain</keyword>
<reference evidence="13" key="1">
    <citation type="submission" date="2022-06" db="EMBL/GenBank/DDBJ databases">
        <authorList>
            <person name="Berger JAMES D."/>
            <person name="Berger JAMES D."/>
        </authorList>
    </citation>
    <scope>NUCLEOTIDE SEQUENCE [LARGE SCALE GENOMIC DNA]</scope>
</reference>
<dbReference type="PROSITE" id="PS51117">
    <property type="entry name" value="LAMININ_NTER"/>
    <property type="match status" value="1"/>
</dbReference>
<dbReference type="PROSITE" id="PS01248">
    <property type="entry name" value="EGF_LAM_1"/>
    <property type="match status" value="5"/>
</dbReference>
<dbReference type="PROSITE" id="PS00022">
    <property type="entry name" value="EGF_1"/>
    <property type="match status" value="1"/>
</dbReference>
<feature type="disulfide bond" evidence="8">
    <location>
        <begin position="871"/>
        <end position="888"/>
    </location>
</feature>
<dbReference type="PANTHER" id="PTHR10574:SF406">
    <property type="entry name" value="LAMININ SUBUNIT ALPHA 5"/>
    <property type="match status" value="1"/>
</dbReference>
<organism evidence="13 14">
    <name type="scientific">Trichobilharzia regenti</name>
    <name type="common">Nasal bird schistosome</name>
    <dbReference type="NCBI Taxonomy" id="157069"/>
    <lineage>
        <taxon>Eukaryota</taxon>
        <taxon>Metazoa</taxon>
        <taxon>Spiralia</taxon>
        <taxon>Lophotrochozoa</taxon>
        <taxon>Platyhelminthes</taxon>
        <taxon>Trematoda</taxon>
        <taxon>Digenea</taxon>
        <taxon>Strigeidida</taxon>
        <taxon>Schistosomatoidea</taxon>
        <taxon>Schistosomatidae</taxon>
        <taxon>Trichobilharzia</taxon>
    </lineage>
</organism>
<dbReference type="SUPFAM" id="SSF49785">
    <property type="entry name" value="Galactose-binding domain-like"/>
    <property type="match status" value="1"/>
</dbReference>
<accession>A0AA85JD80</accession>
<evidence type="ECO:0000256" key="2">
    <source>
        <dbReference type="ARBA" id="ARBA00022525"/>
    </source>
</evidence>
<keyword evidence="6" id="KW-0325">Glycoprotein</keyword>
<keyword evidence="9" id="KW-0175">Coiled coil</keyword>
<dbReference type="InterPro" id="IPR008979">
    <property type="entry name" value="Galactose-bd-like_sf"/>
</dbReference>
<dbReference type="SMART" id="SM00180">
    <property type="entry name" value="EGF_Lam"/>
    <property type="match status" value="11"/>
</dbReference>
<dbReference type="Pfam" id="PF24973">
    <property type="entry name" value="EGF_LMN_ATRN"/>
    <property type="match status" value="2"/>
</dbReference>
<evidence type="ECO:0000256" key="6">
    <source>
        <dbReference type="ARBA" id="ARBA00023180"/>
    </source>
</evidence>
<dbReference type="InterPro" id="IPR002049">
    <property type="entry name" value="LE_dom"/>
</dbReference>
<dbReference type="GO" id="GO:0009887">
    <property type="term" value="P:animal organ morphogenesis"/>
    <property type="evidence" value="ECO:0007669"/>
    <property type="project" value="TreeGrafter"/>
</dbReference>
<dbReference type="Pfam" id="PF00053">
    <property type="entry name" value="EGF_laminin"/>
    <property type="match status" value="8"/>
</dbReference>
<dbReference type="PROSITE" id="PS50027">
    <property type="entry name" value="EGF_LAM_2"/>
    <property type="match status" value="6"/>
</dbReference>
<evidence type="ECO:0000259" key="11">
    <source>
        <dbReference type="PROSITE" id="PS50027"/>
    </source>
</evidence>
<feature type="domain" description="Laminin EGF-like" evidence="11">
    <location>
        <begin position="644"/>
        <end position="694"/>
    </location>
</feature>
<dbReference type="PANTHER" id="PTHR10574">
    <property type="entry name" value="NETRIN/LAMININ-RELATED"/>
    <property type="match status" value="1"/>
</dbReference>
<feature type="disulfide bond" evidence="8">
    <location>
        <begin position="662"/>
        <end position="671"/>
    </location>
</feature>
<feature type="disulfide bond" evidence="8">
    <location>
        <begin position="890"/>
        <end position="899"/>
    </location>
</feature>
<keyword evidence="3 10" id="KW-0732">Signal</keyword>
<dbReference type="GO" id="GO:0009888">
    <property type="term" value="P:tissue development"/>
    <property type="evidence" value="ECO:0007669"/>
    <property type="project" value="TreeGrafter"/>
</dbReference>
<keyword evidence="2" id="KW-0964">Secreted</keyword>
<feature type="disulfide bond" evidence="8">
    <location>
        <begin position="841"/>
        <end position="850"/>
    </location>
</feature>
<keyword evidence="13" id="KW-1185">Reference proteome</keyword>
<feature type="domain" description="Laminin EGF-like" evidence="11">
    <location>
        <begin position="455"/>
        <end position="507"/>
    </location>
</feature>
<evidence type="ECO:0000256" key="8">
    <source>
        <dbReference type="PROSITE-ProRule" id="PRU00460"/>
    </source>
</evidence>
<dbReference type="PRINTS" id="PR00011">
    <property type="entry name" value="EGFLAMININ"/>
</dbReference>
<name>A0AA85JD80_TRIRE</name>
<dbReference type="Gene3D" id="1.10.287.950">
    <property type="entry name" value="Methyl-accepting chemotaxis protein"/>
    <property type="match status" value="1"/>
</dbReference>
<dbReference type="WBParaSite" id="TREG1_23500.1">
    <property type="protein sequence ID" value="TREG1_23500.1"/>
    <property type="gene ID" value="TREG1_23500"/>
</dbReference>
<proteinExistence type="predicted"/>
<dbReference type="FunFam" id="2.10.25.10:FF:000094">
    <property type="entry name" value="Laminin subunit alpha-2"/>
    <property type="match status" value="1"/>
</dbReference>
<feature type="signal peptide" evidence="10">
    <location>
        <begin position="1"/>
        <end position="29"/>
    </location>
</feature>
<dbReference type="Pfam" id="PF00055">
    <property type="entry name" value="Laminin_N"/>
    <property type="match status" value="1"/>
</dbReference>
<dbReference type="InterPro" id="IPR050440">
    <property type="entry name" value="Laminin/Netrin_ECM"/>
</dbReference>
<feature type="disulfide bond" evidence="8">
    <location>
        <begin position="869"/>
        <end position="881"/>
    </location>
</feature>
<reference evidence="14" key="2">
    <citation type="submission" date="2023-11" db="UniProtKB">
        <authorList>
            <consortium name="WormBaseParasite"/>
        </authorList>
    </citation>
    <scope>IDENTIFICATION</scope>
</reference>
<feature type="domain" description="Laminin N-terminal" evidence="12">
    <location>
        <begin position="48"/>
        <end position="286"/>
    </location>
</feature>
<feature type="domain" description="Laminin EGF-like" evidence="11">
    <location>
        <begin position="406"/>
        <end position="454"/>
    </location>
</feature>
<comment type="subcellular location">
    <subcellularLocation>
        <location evidence="1">Secreted</location>
    </subcellularLocation>
</comment>
<evidence type="ECO:0000256" key="4">
    <source>
        <dbReference type="ARBA" id="ARBA00022737"/>
    </source>
</evidence>
<feature type="coiled-coil region" evidence="9">
    <location>
        <begin position="1125"/>
        <end position="1156"/>
    </location>
</feature>
<dbReference type="FunFam" id="2.10.25.10:FF:000090">
    <property type="entry name" value="laminin subunit alpha"/>
    <property type="match status" value="3"/>
</dbReference>
<feature type="domain" description="Laminin EGF-like" evidence="11">
    <location>
        <begin position="813"/>
        <end position="868"/>
    </location>
</feature>
<feature type="disulfide bond" evidence="8">
    <location>
        <begin position="938"/>
        <end position="947"/>
    </location>
</feature>
<dbReference type="InterPro" id="IPR008211">
    <property type="entry name" value="Laminin_N"/>
</dbReference>
<evidence type="ECO:0000259" key="12">
    <source>
        <dbReference type="PROSITE" id="PS51117"/>
    </source>
</evidence>
<dbReference type="GO" id="GO:0005604">
    <property type="term" value="C:basement membrane"/>
    <property type="evidence" value="ECO:0007669"/>
    <property type="project" value="UniProtKB-ARBA"/>
</dbReference>
<evidence type="ECO:0008006" key="15">
    <source>
        <dbReference type="Google" id="ProtNLM"/>
    </source>
</evidence>
<evidence type="ECO:0000256" key="10">
    <source>
        <dbReference type="SAM" id="SignalP"/>
    </source>
</evidence>
<feature type="disulfide bond" evidence="8">
    <location>
        <begin position="918"/>
        <end position="930"/>
    </location>
</feature>
<dbReference type="FunFam" id="2.10.25.10:FF:000166">
    <property type="entry name" value="laminin subunit gamma-1"/>
    <property type="match status" value="1"/>
</dbReference>
<sequence>MQYRYLHSNMSVLWLKCLIFLLSIKLVSLQEPFDTRWVSSECVDTSGRPQMCYPPFTSAAADREVIATNTCGEKGRQKYCIHMSNSGMASRCQYCDARNPDESHPAEYMTDKNPNNWWQSETMADNKLLHFKDSVNLTVDLGTQFHVNYVYLQFKSPRPHAMVIHKRFDDNSEWTPWAYFSSNCYTYFGMTYSHIPVFNKPDELICYEEYSTLQPLYEGEVIFSVINGRPNYDKFFTDLELQRWSTASQIRIELKKMHTFGDERGAERDTLLTYYFAIQKLTVGGRCLCHGHGNECRKSSGPGQKDRLVCVCDPAHHTSGDNCEQCSAGYQDRPWQPATPQNANPCVACNCNGNAYLCEFDYELYSRTGSGSRCINCGNNTEGINCEKCKPGHYPNPKQPTSCLPCSCDPVGTLDGQMDCNAQGQCVCKPGVGGKRCDRCLEDHFGFSAGGCLPCNCNEAGSYENRRMCDSQTGQCVCKQNTAGKQCDKCKIGHYGLMSNDPLGCKPCICSFHSSECKLDESQLGLSFEGQDESVNLESLVKPDQVIINCPKDMKPCYACLQKDRHYVQIGCNGTVEGFLPCLCEKDPNQCPYCPSGWRTPQTDPRTEICTCPPQYSGRSCEFCAEGHRRDPPGGLSTDRCILCTCNNHSTTCDPETGQCDCQDNTGGLFCDRCADGYYGDSFAPVGSPEACKPCPCPPEAKCEQVYWPDRSIKVVCKDCPNNRSGVRCERCAENFYGDPMKGIPCKPCDCSNNVDPREFGNCDEKTGECLKCLFGTTGRHCEKCLPGYRRNLKPLNESDVFDLIPARGCSPCQCNPIGTLANYGPEGVGVCDPETGQCPCKPGVGGLNCDKCYDGFYGFHTGQGCKPCDCNSVGSVKESCDDRTGQCECRPNVIGRQCDKCQPAHFNMTSLEGCQSCNCHTYGAESSQCDKHGQCICKPFAVGPKCDQCQENHYNLQAGCLPCPACYNLVQARVAKLWGMLESVFGPIKSGPSSTSKPTTTAIGVPETSLNDKELFEEIKRLNETIVILYRDILSYDADNSIVNDKQFKKLLENIASQIDMIDNELKQLADKPLACMTNGFDGNFQELQETVNQVLPKLLTDEVQIVLENLRQTTGLYASDQTLTKHANEINELAKRLNERSEQLQKQVNSITQLLGNSTNKLTESKALIKSSKEALQKNIKKSDEIEQNSLQLTNRIENVKDLMQKLRDQIYLTNANIDRLPDIMTQLRQLDNVASTWMEAIQTSKKLQDRLSTIDNNLNSQLDRLHQVNQQLSDTLSGQHNQAKQIESKFEQLNNLVQRVTNAINNSWTAFDNAKLMLSKFERFDEHVDTTKALISDALKEEDGLHKRLTDLASNINDLHDQAKKEYLAAQFLSNQTLEIENMLSGIEKRITDDKSQLDKFYERLSDLKTRHELEIVPEIQRTAQTVTGINEEAMRVIESADESHRGATKLAEDVNELLRRMKKLKEQITETTAPGTGIISRPTITSEDAATRFSNLKNDFIKLQLNERLTLLKQLNESRTTEMFYLRKQINEYRLHYEHLLRVDSLLPTIEAGCFYTGKGIEGDEYERRPT</sequence>
<evidence type="ECO:0000256" key="1">
    <source>
        <dbReference type="ARBA" id="ARBA00004613"/>
    </source>
</evidence>
<feature type="domain" description="Laminin EGF-like" evidence="11">
    <location>
        <begin position="918"/>
        <end position="963"/>
    </location>
</feature>
<comment type="caution">
    <text evidence="8">Lacks conserved residue(s) required for the propagation of feature annotation.</text>
</comment>
<evidence type="ECO:0000256" key="9">
    <source>
        <dbReference type="SAM" id="Coils"/>
    </source>
</evidence>
<dbReference type="Gene3D" id="2.60.120.260">
    <property type="entry name" value="Galactose-binding domain-like"/>
    <property type="match status" value="1"/>
</dbReference>
<dbReference type="InterPro" id="IPR056863">
    <property type="entry name" value="LMN_ATRN_NET-like_EGF"/>
</dbReference>